<dbReference type="Proteomes" id="UP001229773">
    <property type="component" value="Chromosome"/>
</dbReference>
<dbReference type="AlphaFoldDB" id="A0ABD7Z398"/>
<sequence length="315" mass="36586">MEKIKEITQLILNIFKIISITCPAIGIIIFTLYCMKIHFYPPDVQISDTLVFILIAISFGMLYVLLVGLLYWANLAIFFFLYVSRVKLRPNIYYNKIKSYKFKNYKLKGIPSLSDRIIIYIYGVIAEIILLLSVYSGVFSLLKIIFVQFLMLLLYAVIFFYNNHIFIKIKRTVNQNIEKKKPDKNEKVKFNLIFILLLFLIPLVVGQFSNSLIKYSFAFCGIRQTDVSLYVDKNYFNLVLQKKINELNSQKSESDLKNPCDDNMCELEHIDILLTNVGSKTLIFIPSIENKTKGLRVELPNSAIKLNLKNYSQSN</sequence>
<keyword evidence="1" id="KW-1133">Transmembrane helix</keyword>
<reference evidence="2 3" key="1">
    <citation type="submission" date="2023-08" db="EMBL/GenBank/DDBJ databases">
        <title>Complete genome sequences of 12 bacterial strains from the honey bee gut, resolved with long-read nanopore sequencing.</title>
        <authorList>
            <person name="Kwong W.K."/>
            <person name="Acheampong S."/>
            <person name="Polat M.F."/>
        </authorList>
    </citation>
    <scope>NUCLEOTIDE SEQUENCE [LARGE SCALE GENOMIC DNA]</scope>
    <source>
        <strain evidence="3">wkB9</strain>
    </source>
</reference>
<proteinExistence type="predicted"/>
<name>A0ABD7Z398_9NEIS</name>
<feature type="transmembrane region" description="Helical" evidence="1">
    <location>
        <begin position="188"/>
        <end position="208"/>
    </location>
</feature>
<dbReference type="GeneID" id="32537148"/>
<feature type="transmembrane region" description="Helical" evidence="1">
    <location>
        <begin position="12"/>
        <end position="33"/>
    </location>
</feature>
<feature type="transmembrane region" description="Helical" evidence="1">
    <location>
        <begin position="117"/>
        <end position="138"/>
    </location>
</feature>
<evidence type="ECO:0000313" key="3">
    <source>
        <dbReference type="Proteomes" id="UP001229773"/>
    </source>
</evidence>
<dbReference type="EMBL" id="CP132375">
    <property type="protein sequence ID" value="WLS99084.1"/>
    <property type="molecule type" value="Genomic_DNA"/>
</dbReference>
<evidence type="ECO:0008006" key="4">
    <source>
        <dbReference type="Google" id="ProtNLM"/>
    </source>
</evidence>
<accession>A0ABD7Z398</accession>
<gene>
    <name evidence="2" type="ORF">RAM05_03560</name>
</gene>
<protein>
    <recommendedName>
        <fullName evidence="4">RDD domain-containing protein</fullName>
    </recommendedName>
</protein>
<keyword evidence="1" id="KW-0812">Transmembrane</keyword>
<keyword evidence="1" id="KW-0472">Membrane</keyword>
<dbReference type="RefSeq" id="WP_144353308.1">
    <property type="nucleotide sequence ID" value="NZ_CP132375.1"/>
</dbReference>
<evidence type="ECO:0000256" key="1">
    <source>
        <dbReference type="SAM" id="Phobius"/>
    </source>
</evidence>
<feature type="transmembrane region" description="Helical" evidence="1">
    <location>
        <begin position="144"/>
        <end position="167"/>
    </location>
</feature>
<feature type="transmembrane region" description="Helical" evidence="1">
    <location>
        <begin position="53"/>
        <end position="83"/>
    </location>
</feature>
<organism evidence="2 3">
    <name type="scientific">Snodgrassella alvi</name>
    <dbReference type="NCBI Taxonomy" id="1196083"/>
    <lineage>
        <taxon>Bacteria</taxon>
        <taxon>Pseudomonadati</taxon>
        <taxon>Pseudomonadota</taxon>
        <taxon>Betaproteobacteria</taxon>
        <taxon>Neisseriales</taxon>
        <taxon>Neisseriaceae</taxon>
        <taxon>Snodgrassella</taxon>
    </lineage>
</organism>
<evidence type="ECO:0000313" key="2">
    <source>
        <dbReference type="EMBL" id="WLS99084.1"/>
    </source>
</evidence>